<dbReference type="AlphaFoldDB" id="A0A7X5Y473"/>
<sequence length="211" mass="22029">MGLLSGLTRSLVNPISLASLAMGPAGWASLAVRTLGAAIGQQVLQQLGEKLGLPQGMIDIAKSTFSAAVGGAPGSIADAVSTVGYGLLSPTEQGAMAREMSQQADNIAENLFAASREGSDRAKTESSREGRVGSGNWLRAIAEVMAQSMDAKIDEMQSLAQTYDSQSKSNKSTKTMTDLQVATQEFSYLMQSTTNMVKTIGEGLSTMARKG</sequence>
<comment type="caution">
    <text evidence="1">The sequence shown here is derived from an EMBL/GenBank/DDBJ whole genome shotgun (WGS) entry which is preliminary data.</text>
</comment>
<proteinExistence type="predicted"/>
<accession>A0A7X5Y473</accession>
<dbReference type="EMBL" id="JAATJB010000015">
    <property type="protein sequence ID" value="NJB99455.1"/>
    <property type="molecule type" value="Genomic_DNA"/>
</dbReference>
<keyword evidence="2" id="KW-1185">Reference proteome</keyword>
<evidence type="ECO:0000313" key="2">
    <source>
        <dbReference type="Proteomes" id="UP000531251"/>
    </source>
</evidence>
<dbReference type="Proteomes" id="UP000531251">
    <property type="component" value="Unassembled WGS sequence"/>
</dbReference>
<reference evidence="1 2" key="1">
    <citation type="submission" date="2020-03" db="EMBL/GenBank/DDBJ databases">
        <title>Genomic Encyclopedia of Type Strains, Phase IV (KMG-IV): sequencing the most valuable type-strain genomes for metagenomic binning, comparative biology and taxonomic classification.</title>
        <authorList>
            <person name="Goeker M."/>
        </authorList>
    </citation>
    <scope>NUCLEOTIDE SEQUENCE [LARGE SCALE GENOMIC DNA]</scope>
    <source>
        <strain evidence="1 2">DSM 7225</strain>
    </source>
</reference>
<dbReference type="RefSeq" id="WP_125978368.1">
    <property type="nucleotide sequence ID" value="NZ_BAAADY010000020.1"/>
</dbReference>
<protein>
    <submittedName>
        <fullName evidence="1">Uncharacterized protein</fullName>
    </submittedName>
</protein>
<gene>
    <name evidence="1" type="ORF">GGR89_003796</name>
</gene>
<name>A0A7X5Y473_9SPHN</name>
<organism evidence="1 2">
    <name type="scientific">Sphingomonas trueperi</name>
    <dbReference type="NCBI Taxonomy" id="53317"/>
    <lineage>
        <taxon>Bacteria</taxon>
        <taxon>Pseudomonadati</taxon>
        <taxon>Pseudomonadota</taxon>
        <taxon>Alphaproteobacteria</taxon>
        <taxon>Sphingomonadales</taxon>
        <taxon>Sphingomonadaceae</taxon>
        <taxon>Sphingomonas</taxon>
    </lineage>
</organism>
<evidence type="ECO:0000313" key="1">
    <source>
        <dbReference type="EMBL" id="NJB99455.1"/>
    </source>
</evidence>